<dbReference type="SUPFAM" id="SSF51905">
    <property type="entry name" value="FAD/NAD(P)-binding domain"/>
    <property type="match status" value="1"/>
</dbReference>
<comment type="caution">
    <text evidence="1">The sequence shown here is derived from an EMBL/GenBank/DDBJ whole genome shotgun (WGS) entry which is preliminary data.</text>
</comment>
<dbReference type="PANTHER" id="PTHR42923:SF42">
    <property type="entry name" value="AMINE OXIDASE DOMAIN-CONTAINING PROTEIN"/>
    <property type="match status" value="1"/>
</dbReference>
<dbReference type="Pfam" id="PF13450">
    <property type="entry name" value="NAD_binding_8"/>
    <property type="match status" value="1"/>
</dbReference>
<dbReference type="EMBL" id="LGSR01000013">
    <property type="protein sequence ID" value="KOS21111.1"/>
    <property type="molecule type" value="Genomic_DNA"/>
</dbReference>
<dbReference type="Gene3D" id="3.50.50.60">
    <property type="entry name" value="FAD/NAD(P)-binding domain"/>
    <property type="match status" value="1"/>
</dbReference>
<dbReference type="InterPro" id="IPR036188">
    <property type="entry name" value="FAD/NAD-bd_sf"/>
</dbReference>
<dbReference type="Proteomes" id="UP000053831">
    <property type="component" value="Unassembled WGS sequence"/>
</dbReference>
<dbReference type="PANTHER" id="PTHR42923">
    <property type="entry name" value="PROTOPORPHYRINOGEN OXIDASE"/>
    <property type="match status" value="1"/>
</dbReference>
<dbReference type="AlphaFoldDB" id="A0A0M8N6S7"/>
<evidence type="ECO:0008006" key="3">
    <source>
        <dbReference type="Google" id="ProtNLM"/>
    </source>
</evidence>
<dbReference type="GO" id="GO:0016491">
    <property type="term" value="F:oxidoreductase activity"/>
    <property type="evidence" value="ECO:0007669"/>
    <property type="project" value="TreeGrafter"/>
</dbReference>
<name>A0A0M8N6S7_ESCWE</name>
<reference evidence="1 2" key="1">
    <citation type="submission" date="2015-07" db="EMBL/GenBank/DDBJ databases">
        <title>The genome of the fungus Escovopsis weberi, a specialized disease agent of ant agriculture.</title>
        <authorList>
            <person name="de Man T.J."/>
            <person name="Stajich J.E."/>
            <person name="Kubicek C.P."/>
            <person name="Chenthamara K."/>
            <person name="Atanasova L."/>
            <person name="Druzhinina I.S."/>
            <person name="Birnbaum S."/>
            <person name="Barribeau S.M."/>
            <person name="Teiling C."/>
            <person name="Suen G."/>
            <person name="Currie C."/>
            <person name="Gerardo N.M."/>
        </authorList>
    </citation>
    <scope>NUCLEOTIDE SEQUENCE [LARGE SCALE GENOMIC DNA]</scope>
</reference>
<accession>A0A0M8N6S7</accession>
<dbReference type="InterPro" id="IPR050464">
    <property type="entry name" value="Zeta_carotene_desat/Oxidored"/>
</dbReference>
<sequence length="527" mass="57804">MEKKAPQRIAIVGSGLAGLTAAHILHSASHSLTIFEQSPELSFDSASVSIGTPPSSSSNARPVERIDLPMRAVAGGYYENVVRMYAYLGIRLHPVRFLFVFARALGLGAPADDHKAADRAYFVHASNLHRMPPRPENRSVVLHAVEVLFLIVCHFWFTAACFLVPPTTKPAVARPLGDAEEDAGCAAERGYGEEKEEESLGEYVRRIWLPRRYVSHYLLPLMSSVATCSHSEMLDFPARDIVEYKRRSNGQQHYVVCGGVRRVQERLVQGITDVRLGARVMRVQPVEGGVGVRWRSSSSSSSSCAGGWDTTEWEACEEEEEVFDRVILAVSPDVAGRIFSHVRALAGRIPTRQVESAVLCRTGGGSARTVVVEEEKDENGARAPTRCAHHAPVGQAQVITFRTRFAGGESSTGAVHEMPSGVLVQTCPLQESGSKPGGLGLELKTARFTRTLRTVESQRAVQRMMMRRTTAKASSKTHGRRDEWTNGQDGVWLVGAWCWDGMVLLEGCVVSAMRAARDMGVEAPWIR</sequence>
<dbReference type="STRING" id="150374.A0A0M8N6S7"/>
<proteinExistence type="predicted"/>
<protein>
    <recommendedName>
        <fullName evidence="3">Amine oxidase domain-containing protein</fullName>
    </recommendedName>
</protein>
<evidence type="ECO:0000313" key="2">
    <source>
        <dbReference type="Proteomes" id="UP000053831"/>
    </source>
</evidence>
<evidence type="ECO:0000313" key="1">
    <source>
        <dbReference type="EMBL" id="KOS21111.1"/>
    </source>
</evidence>
<organism evidence="1 2">
    <name type="scientific">Escovopsis weberi</name>
    <dbReference type="NCBI Taxonomy" id="150374"/>
    <lineage>
        <taxon>Eukaryota</taxon>
        <taxon>Fungi</taxon>
        <taxon>Dikarya</taxon>
        <taxon>Ascomycota</taxon>
        <taxon>Pezizomycotina</taxon>
        <taxon>Sordariomycetes</taxon>
        <taxon>Hypocreomycetidae</taxon>
        <taxon>Hypocreales</taxon>
        <taxon>Hypocreaceae</taxon>
        <taxon>Escovopsis</taxon>
    </lineage>
</organism>
<dbReference type="OrthoDB" id="5977668at2759"/>
<gene>
    <name evidence="1" type="ORF">ESCO_004559</name>
</gene>
<keyword evidence="2" id="KW-1185">Reference proteome</keyword>